<gene>
    <name evidence="8" type="ORF">ACFOOG_06535</name>
</gene>
<feature type="transmembrane region" description="Helical" evidence="6">
    <location>
        <begin position="111"/>
        <end position="128"/>
    </location>
</feature>
<organism evidence="8 9">
    <name type="scientific">Saccharospirillum mangrovi</name>
    <dbReference type="NCBI Taxonomy" id="2161747"/>
    <lineage>
        <taxon>Bacteria</taxon>
        <taxon>Pseudomonadati</taxon>
        <taxon>Pseudomonadota</taxon>
        <taxon>Gammaproteobacteria</taxon>
        <taxon>Oceanospirillales</taxon>
        <taxon>Saccharospirillaceae</taxon>
        <taxon>Saccharospirillum</taxon>
    </lineage>
</organism>
<dbReference type="EMBL" id="JBHRYR010000002">
    <property type="protein sequence ID" value="MFC3852488.1"/>
    <property type="molecule type" value="Genomic_DNA"/>
</dbReference>
<dbReference type="PANTHER" id="PTHR32322:SF18">
    <property type="entry name" value="S-ADENOSYLMETHIONINE_S-ADENOSYLHOMOCYSTEINE TRANSPORTER"/>
    <property type="match status" value="1"/>
</dbReference>
<accession>A0ABV7ZVA3</accession>
<evidence type="ECO:0000313" key="9">
    <source>
        <dbReference type="Proteomes" id="UP001595617"/>
    </source>
</evidence>
<evidence type="ECO:0000256" key="6">
    <source>
        <dbReference type="SAM" id="Phobius"/>
    </source>
</evidence>
<feature type="transmembrane region" description="Helical" evidence="6">
    <location>
        <begin position="135"/>
        <end position="152"/>
    </location>
</feature>
<feature type="transmembrane region" description="Helical" evidence="6">
    <location>
        <begin position="76"/>
        <end position="99"/>
    </location>
</feature>
<dbReference type="Proteomes" id="UP001595617">
    <property type="component" value="Unassembled WGS sequence"/>
</dbReference>
<evidence type="ECO:0000256" key="3">
    <source>
        <dbReference type="ARBA" id="ARBA00022692"/>
    </source>
</evidence>
<dbReference type="RefSeq" id="WP_380694665.1">
    <property type="nucleotide sequence ID" value="NZ_JBHRYR010000002.1"/>
</dbReference>
<dbReference type="SUPFAM" id="SSF103481">
    <property type="entry name" value="Multidrug resistance efflux transporter EmrE"/>
    <property type="match status" value="2"/>
</dbReference>
<keyword evidence="2" id="KW-1003">Cell membrane</keyword>
<reference evidence="9" key="1">
    <citation type="journal article" date="2019" name="Int. J. Syst. Evol. Microbiol.">
        <title>The Global Catalogue of Microorganisms (GCM) 10K type strain sequencing project: providing services to taxonomists for standard genome sequencing and annotation.</title>
        <authorList>
            <consortium name="The Broad Institute Genomics Platform"/>
            <consortium name="The Broad Institute Genome Sequencing Center for Infectious Disease"/>
            <person name="Wu L."/>
            <person name="Ma J."/>
        </authorList>
    </citation>
    <scope>NUCLEOTIDE SEQUENCE [LARGE SCALE GENOMIC DNA]</scope>
    <source>
        <strain evidence="9">IBRC 10765</strain>
    </source>
</reference>
<keyword evidence="9" id="KW-1185">Reference proteome</keyword>
<dbReference type="InterPro" id="IPR037185">
    <property type="entry name" value="EmrE-like"/>
</dbReference>
<feature type="transmembrane region" description="Helical" evidence="6">
    <location>
        <begin position="251"/>
        <end position="268"/>
    </location>
</feature>
<feature type="transmembrane region" description="Helical" evidence="6">
    <location>
        <begin position="158"/>
        <end position="179"/>
    </location>
</feature>
<evidence type="ECO:0000256" key="2">
    <source>
        <dbReference type="ARBA" id="ARBA00022475"/>
    </source>
</evidence>
<sequence length="303" mass="34557">MIARFQHLEREQQGMALGLAAVLLWSTVATAFKLALNVWPLIGVLWLSSTVSLVLFSGVLWHLGLLGRAIRWLRRYWRRAILMGLLNPVVYYFTLFAAYDQLSAQIAQPINYTWAFVLSLMAAIWLKAPIRARDWQGMALGYLGVLVLVLGAQGRLEVTLPGVFLAILSTFFWALYWVVGMRDKRPPLVAMFHHFLIAWPVLTVIMLWQGTDFFRESAGWLPTLYIGLFEMGLAFLFWMTALQRVKNTARVANLIFIAPFLSLIWVSLILHEPILASSPIGLGFILLGQWWQRRKEKLPSPTS</sequence>
<comment type="caution">
    <text evidence="8">The sequence shown here is derived from an EMBL/GenBank/DDBJ whole genome shotgun (WGS) entry which is preliminary data.</text>
</comment>
<evidence type="ECO:0000256" key="1">
    <source>
        <dbReference type="ARBA" id="ARBA00004651"/>
    </source>
</evidence>
<protein>
    <submittedName>
        <fullName evidence="8">DMT family transporter</fullName>
    </submittedName>
</protein>
<evidence type="ECO:0000313" key="8">
    <source>
        <dbReference type="EMBL" id="MFC3852488.1"/>
    </source>
</evidence>
<feature type="transmembrane region" description="Helical" evidence="6">
    <location>
        <begin position="41"/>
        <end position="64"/>
    </location>
</feature>
<keyword evidence="4 6" id="KW-1133">Transmembrane helix</keyword>
<comment type="subcellular location">
    <subcellularLocation>
        <location evidence="1">Cell membrane</location>
        <topology evidence="1">Multi-pass membrane protein</topology>
    </subcellularLocation>
</comment>
<evidence type="ECO:0000256" key="4">
    <source>
        <dbReference type="ARBA" id="ARBA00022989"/>
    </source>
</evidence>
<keyword evidence="5 6" id="KW-0472">Membrane</keyword>
<feature type="transmembrane region" description="Helical" evidence="6">
    <location>
        <begin position="188"/>
        <end position="208"/>
    </location>
</feature>
<dbReference type="PANTHER" id="PTHR32322">
    <property type="entry name" value="INNER MEMBRANE TRANSPORTER"/>
    <property type="match status" value="1"/>
</dbReference>
<dbReference type="InterPro" id="IPR000620">
    <property type="entry name" value="EamA_dom"/>
</dbReference>
<evidence type="ECO:0000259" key="7">
    <source>
        <dbReference type="Pfam" id="PF00892"/>
    </source>
</evidence>
<proteinExistence type="predicted"/>
<name>A0ABV7ZVA3_9GAMM</name>
<feature type="domain" description="EamA" evidence="7">
    <location>
        <begin position="14"/>
        <end position="149"/>
    </location>
</feature>
<keyword evidence="3 6" id="KW-0812">Transmembrane</keyword>
<feature type="transmembrane region" description="Helical" evidence="6">
    <location>
        <begin position="274"/>
        <end position="291"/>
    </location>
</feature>
<dbReference type="InterPro" id="IPR050638">
    <property type="entry name" value="AA-Vitamin_Transporters"/>
</dbReference>
<feature type="domain" description="EamA" evidence="7">
    <location>
        <begin position="161"/>
        <end position="288"/>
    </location>
</feature>
<evidence type="ECO:0000256" key="5">
    <source>
        <dbReference type="ARBA" id="ARBA00023136"/>
    </source>
</evidence>
<feature type="transmembrane region" description="Helical" evidence="6">
    <location>
        <begin position="220"/>
        <end position="239"/>
    </location>
</feature>
<dbReference type="Pfam" id="PF00892">
    <property type="entry name" value="EamA"/>
    <property type="match status" value="2"/>
</dbReference>